<dbReference type="InterPro" id="IPR057335">
    <property type="entry name" value="Beta-barrel_SelB"/>
</dbReference>
<dbReference type="PANTHER" id="PTHR43721">
    <property type="entry name" value="ELONGATION FACTOR TU-RELATED"/>
    <property type="match status" value="1"/>
</dbReference>
<dbReference type="Pfam" id="PF00009">
    <property type="entry name" value="GTP_EFTU"/>
    <property type="match status" value="1"/>
</dbReference>
<dbReference type="Gene3D" id="1.10.10.10">
    <property type="entry name" value="Winged helix-like DNA-binding domain superfamily/Winged helix DNA-binding domain"/>
    <property type="match status" value="1"/>
</dbReference>
<keyword evidence="6" id="KW-0342">GTP-binding</keyword>
<dbReference type="InterPro" id="IPR009001">
    <property type="entry name" value="Transl_elong_EF1A/Init_IF2_C"/>
</dbReference>
<gene>
    <name evidence="10" type="ORF">skT53_29280</name>
</gene>
<dbReference type="SUPFAM" id="SSF46785">
    <property type="entry name" value="Winged helix' DNA-binding domain"/>
    <property type="match status" value="2"/>
</dbReference>
<dbReference type="CDD" id="cd15491">
    <property type="entry name" value="selB_III"/>
    <property type="match status" value="1"/>
</dbReference>
<keyword evidence="10" id="KW-0251">Elongation factor</keyword>
<proteinExistence type="predicted"/>
<evidence type="ECO:0000256" key="3">
    <source>
        <dbReference type="ARBA" id="ARBA00022490"/>
    </source>
</evidence>
<dbReference type="InterPro" id="IPR004161">
    <property type="entry name" value="EFTu-like_2"/>
</dbReference>
<dbReference type="InterPro" id="IPR004535">
    <property type="entry name" value="Transl_elong_SelB"/>
</dbReference>
<dbReference type="InterPro" id="IPR031157">
    <property type="entry name" value="G_TR_CS"/>
</dbReference>
<evidence type="ECO:0000256" key="6">
    <source>
        <dbReference type="ARBA" id="ARBA00023134"/>
    </source>
</evidence>
<dbReference type="InterPro" id="IPR015191">
    <property type="entry name" value="SelB_WHD4"/>
</dbReference>
<dbReference type="GO" id="GO:0003924">
    <property type="term" value="F:GTPase activity"/>
    <property type="evidence" value="ECO:0007669"/>
    <property type="project" value="InterPro"/>
</dbReference>
<dbReference type="EMBL" id="AP023366">
    <property type="protein sequence ID" value="BCJ87943.1"/>
    <property type="molecule type" value="Genomic_DNA"/>
</dbReference>
<evidence type="ECO:0000256" key="7">
    <source>
        <dbReference type="ARBA" id="ARBA00025526"/>
    </source>
</evidence>
<dbReference type="Gene3D" id="2.40.30.10">
    <property type="entry name" value="Translation factors"/>
    <property type="match status" value="1"/>
</dbReference>
<dbReference type="KEGG" id="eff:skT53_29280"/>
<dbReference type="SUPFAM" id="SSF50447">
    <property type="entry name" value="Translation proteins"/>
    <property type="match status" value="1"/>
</dbReference>
<keyword evidence="11" id="KW-1185">Reference proteome</keyword>
<keyword evidence="3" id="KW-0963">Cytoplasm</keyword>
<dbReference type="FunFam" id="3.40.50.300:FF:001064">
    <property type="entry name" value="Selenocysteine-specific translation elongation factor"/>
    <property type="match status" value="1"/>
</dbReference>
<evidence type="ECO:0000313" key="10">
    <source>
        <dbReference type="EMBL" id="BCJ87943.1"/>
    </source>
</evidence>
<dbReference type="GO" id="GO:0005525">
    <property type="term" value="F:GTP binding"/>
    <property type="evidence" value="ECO:0007669"/>
    <property type="project" value="UniProtKB-KW"/>
</dbReference>
<dbReference type="InterPro" id="IPR036390">
    <property type="entry name" value="WH_DNA-bd_sf"/>
</dbReference>
<dbReference type="GO" id="GO:0001514">
    <property type="term" value="P:selenocysteine incorporation"/>
    <property type="evidence" value="ECO:0007669"/>
    <property type="project" value="InterPro"/>
</dbReference>
<dbReference type="InterPro" id="IPR009000">
    <property type="entry name" value="Transl_B-barrel_sf"/>
</dbReference>
<protein>
    <recommendedName>
        <fullName evidence="2">Selenocysteine-specific elongation factor</fullName>
    </recommendedName>
    <alternativeName>
        <fullName evidence="8">SelB translation factor</fullName>
    </alternativeName>
</protein>
<evidence type="ECO:0000313" key="11">
    <source>
        <dbReference type="Proteomes" id="UP000593802"/>
    </source>
</evidence>
<dbReference type="InterPro" id="IPR005225">
    <property type="entry name" value="Small_GTP-bd"/>
</dbReference>
<accession>A0A7I8DCM3</accession>
<dbReference type="PROSITE" id="PS51722">
    <property type="entry name" value="G_TR_2"/>
    <property type="match status" value="1"/>
</dbReference>
<dbReference type="CDD" id="cd04171">
    <property type="entry name" value="SelB"/>
    <property type="match status" value="1"/>
</dbReference>
<dbReference type="AlphaFoldDB" id="A0A7I8DCM3"/>
<dbReference type="Proteomes" id="UP000593802">
    <property type="component" value="Chromosome"/>
</dbReference>
<dbReference type="Pfam" id="PF09107">
    <property type="entry name" value="WHD_3rd_SelB"/>
    <property type="match status" value="1"/>
</dbReference>
<dbReference type="InterPro" id="IPR036388">
    <property type="entry name" value="WH-like_DNA-bd_sf"/>
</dbReference>
<keyword evidence="5" id="KW-0648">Protein biosynthesis</keyword>
<dbReference type="NCBIfam" id="TIGR00475">
    <property type="entry name" value="selB"/>
    <property type="match status" value="1"/>
</dbReference>
<dbReference type="GO" id="GO:0003723">
    <property type="term" value="F:RNA binding"/>
    <property type="evidence" value="ECO:0007669"/>
    <property type="project" value="InterPro"/>
</dbReference>
<evidence type="ECO:0000259" key="9">
    <source>
        <dbReference type="PROSITE" id="PS51722"/>
    </source>
</evidence>
<evidence type="ECO:0000256" key="8">
    <source>
        <dbReference type="ARBA" id="ARBA00031615"/>
    </source>
</evidence>
<dbReference type="NCBIfam" id="TIGR00231">
    <property type="entry name" value="small_GTP"/>
    <property type="match status" value="1"/>
</dbReference>
<feature type="domain" description="Tr-type G" evidence="9">
    <location>
        <begin position="10"/>
        <end position="183"/>
    </location>
</feature>
<name>A0A7I8DCM3_9BACL</name>
<dbReference type="PRINTS" id="PR00315">
    <property type="entry name" value="ELONGATNFCT"/>
</dbReference>
<dbReference type="SUPFAM" id="SSF52540">
    <property type="entry name" value="P-loop containing nucleoside triphosphate hydrolases"/>
    <property type="match status" value="1"/>
</dbReference>
<dbReference type="PANTHER" id="PTHR43721:SF11">
    <property type="entry name" value="SELENOCYSTEINE-SPECIFIC ELONGATION FACTOR"/>
    <property type="match status" value="1"/>
</dbReference>
<evidence type="ECO:0000256" key="2">
    <source>
        <dbReference type="ARBA" id="ARBA00015953"/>
    </source>
</evidence>
<dbReference type="InterPro" id="IPR050055">
    <property type="entry name" value="EF-Tu_GTPase"/>
</dbReference>
<comment type="subcellular location">
    <subcellularLocation>
        <location evidence="1">Cytoplasm</location>
    </subcellularLocation>
</comment>
<dbReference type="Gene3D" id="3.40.50.300">
    <property type="entry name" value="P-loop containing nucleotide triphosphate hydrolases"/>
    <property type="match status" value="1"/>
</dbReference>
<comment type="function">
    <text evidence="7">Translation factor necessary for the incorporation of selenocysteine into proteins. It probably replaces EF-Tu for the insertion of selenocysteine directed by the UGA codon. SelB binds GTP and GDP.</text>
</comment>
<dbReference type="GO" id="GO:0003746">
    <property type="term" value="F:translation elongation factor activity"/>
    <property type="evidence" value="ECO:0007669"/>
    <property type="project" value="UniProtKB-KW"/>
</dbReference>
<evidence type="ECO:0000256" key="5">
    <source>
        <dbReference type="ARBA" id="ARBA00022917"/>
    </source>
</evidence>
<reference evidence="10 11" key="1">
    <citation type="submission" date="2020-08" db="EMBL/GenBank/DDBJ databases">
        <title>Complete Genome Sequence of Effusibacillus dendaii Strain skT53, Isolated from Farmland soil.</title>
        <authorList>
            <person name="Konishi T."/>
            <person name="Kawasaki H."/>
        </authorList>
    </citation>
    <scope>NUCLEOTIDE SEQUENCE [LARGE SCALE GENOMIC DNA]</scope>
    <source>
        <strain evidence="11">skT53</strain>
    </source>
</reference>
<dbReference type="Pfam" id="PF25461">
    <property type="entry name" value="Beta-barrel_SelB"/>
    <property type="match status" value="1"/>
</dbReference>
<dbReference type="GO" id="GO:0005737">
    <property type="term" value="C:cytoplasm"/>
    <property type="evidence" value="ECO:0007669"/>
    <property type="project" value="UniProtKB-SubCell"/>
</dbReference>
<organism evidence="10 11">
    <name type="scientific">Effusibacillus dendaii</name>
    <dbReference type="NCBI Taxonomy" id="2743772"/>
    <lineage>
        <taxon>Bacteria</taxon>
        <taxon>Bacillati</taxon>
        <taxon>Bacillota</taxon>
        <taxon>Bacilli</taxon>
        <taxon>Bacillales</taxon>
        <taxon>Alicyclobacillaceae</taxon>
        <taxon>Effusibacillus</taxon>
    </lineage>
</organism>
<evidence type="ECO:0000256" key="1">
    <source>
        <dbReference type="ARBA" id="ARBA00004496"/>
    </source>
</evidence>
<dbReference type="CDD" id="cd03696">
    <property type="entry name" value="SelB_II"/>
    <property type="match status" value="1"/>
</dbReference>
<dbReference type="InterPro" id="IPR027417">
    <property type="entry name" value="P-loop_NTPase"/>
</dbReference>
<dbReference type="PROSITE" id="PS00301">
    <property type="entry name" value="G_TR_1"/>
    <property type="match status" value="1"/>
</dbReference>
<keyword evidence="4" id="KW-0547">Nucleotide-binding</keyword>
<dbReference type="SUPFAM" id="SSF50465">
    <property type="entry name" value="EF-Tu/eEF-1alpha/eIF2-gamma C-terminal domain"/>
    <property type="match status" value="1"/>
</dbReference>
<dbReference type="Gene3D" id="1.10.10.2770">
    <property type="match status" value="1"/>
</dbReference>
<dbReference type="Pfam" id="PF03144">
    <property type="entry name" value="GTP_EFTU_D2"/>
    <property type="match status" value="1"/>
</dbReference>
<dbReference type="InterPro" id="IPR000795">
    <property type="entry name" value="T_Tr_GTP-bd_dom"/>
</dbReference>
<evidence type="ECO:0000256" key="4">
    <source>
        <dbReference type="ARBA" id="ARBA00022741"/>
    </source>
</evidence>
<sequence>MKGENAVTQDHFIIVGTAGHIDHGKTTLVRALTGLDTDTHKEEKERGISIDIGFAPLTLPDGRRIGVIDVPGHERFIKNMLAGAAGIDLILLVIDANEGIMPQTKEHLHIVELLHVQKGIVVLTKIDTVDEEWRSLVTEEIREGLAGTILQDAPIVPVSAYTGEGIDVLREQISELAKDIQPREVSAPFRMPIDRVFSLPGFGTVVTGTILAGQVKVGDALEVLPGGEPVRVRSIQVHGETTERAQAGQRTALNLVGVERTELGRGDVVAKPKLFKPSELLDVRFRLLSDSPWTLKNRMRIRLYIGTSEVLGRVVLLEGDELLPGQEGFLQLDLESPIVCETKDHFILRTYSPMLTIGGGVVIDPHPARLYRRNRQYVIEELESKEKGGPQERILQLLDEEIGLTAAELSTRLKATVEQTQTWLTELMEREGICEIPGTNGFISFKSLNRVLNEIELKIQAHYERERFHTFVAKAQVMSQLTKKLKPKIYDGILELGERAERIEVRQDRIKLAGYEVPLNPKEEQLLQEIVGRFQSDLYQPPTLQELLTLYKGQEKTVQGIITLLKERETLVEVEEGLLFSRQAIEQAPTILSEIGTEAGFTVAEFRDRVGTSRKFALGLLEYLDRTKVTKRVEDRRVLLKK</sequence>